<dbReference type="InterPro" id="IPR002350">
    <property type="entry name" value="Kazal_dom"/>
</dbReference>
<dbReference type="GO" id="GO:0005509">
    <property type="term" value="F:calcium ion binding"/>
    <property type="evidence" value="ECO:0007669"/>
    <property type="project" value="InterPro"/>
</dbReference>
<evidence type="ECO:0000256" key="1">
    <source>
        <dbReference type="ARBA" id="ARBA00004613"/>
    </source>
</evidence>
<protein>
    <recommendedName>
        <fullName evidence="16">SPARC-related modular calcium-binding protein 1</fullName>
    </recommendedName>
</protein>
<dbReference type="SUPFAM" id="SSF57610">
    <property type="entry name" value="Thyroglobulin type-1 domain"/>
    <property type="match status" value="2"/>
</dbReference>
<dbReference type="SUPFAM" id="SSF100895">
    <property type="entry name" value="Kazal-type serine protease inhibitors"/>
    <property type="match status" value="1"/>
</dbReference>
<dbReference type="SUPFAM" id="SSF47473">
    <property type="entry name" value="EF-hand"/>
    <property type="match status" value="2"/>
</dbReference>
<dbReference type="Gene3D" id="4.10.800.10">
    <property type="entry name" value="Thyroglobulin type-1"/>
    <property type="match status" value="2"/>
</dbReference>
<dbReference type="GO" id="GO:0008201">
    <property type="term" value="F:heparin binding"/>
    <property type="evidence" value="ECO:0007669"/>
    <property type="project" value="TreeGrafter"/>
</dbReference>
<dbReference type="InterPro" id="IPR036857">
    <property type="entry name" value="Thyroglobulin_1_sf"/>
</dbReference>
<keyword evidence="15" id="KW-1185">Reference proteome</keyword>
<dbReference type="EMBL" id="JAWDGP010001864">
    <property type="protein sequence ID" value="KAK3787472.1"/>
    <property type="molecule type" value="Genomic_DNA"/>
</dbReference>
<dbReference type="AlphaFoldDB" id="A0AAE1DYK1"/>
<evidence type="ECO:0000259" key="12">
    <source>
        <dbReference type="PROSITE" id="PS51162"/>
    </source>
</evidence>
<feature type="chain" id="PRO_5042289127" description="SPARC-related modular calcium-binding protein 1" evidence="10">
    <location>
        <begin position="30"/>
        <end position="582"/>
    </location>
</feature>
<dbReference type="Gene3D" id="1.10.238.10">
    <property type="entry name" value="EF-hand"/>
    <property type="match status" value="2"/>
</dbReference>
<dbReference type="InterPro" id="IPR000716">
    <property type="entry name" value="Thyroglobulin_1"/>
</dbReference>
<comment type="subcellular location">
    <subcellularLocation>
        <location evidence="1">Secreted</location>
    </subcellularLocation>
</comment>
<dbReference type="Pfam" id="PF00086">
    <property type="entry name" value="Thyroglobulin_1"/>
    <property type="match status" value="2"/>
</dbReference>
<evidence type="ECO:0000256" key="7">
    <source>
        <dbReference type="ARBA" id="ARBA00023180"/>
    </source>
</evidence>
<feature type="disulfide bond" evidence="8">
    <location>
        <begin position="147"/>
        <end position="167"/>
    </location>
</feature>
<organism evidence="14 15">
    <name type="scientific">Elysia crispata</name>
    <name type="common">lettuce slug</name>
    <dbReference type="NCBI Taxonomy" id="231223"/>
    <lineage>
        <taxon>Eukaryota</taxon>
        <taxon>Metazoa</taxon>
        <taxon>Spiralia</taxon>
        <taxon>Lophotrochozoa</taxon>
        <taxon>Mollusca</taxon>
        <taxon>Gastropoda</taxon>
        <taxon>Heterobranchia</taxon>
        <taxon>Euthyneura</taxon>
        <taxon>Panpulmonata</taxon>
        <taxon>Sacoglossa</taxon>
        <taxon>Placobranchoidea</taxon>
        <taxon>Plakobranchidae</taxon>
        <taxon>Elysia</taxon>
    </lineage>
</organism>
<dbReference type="InterPro" id="IPR018247">
    <property type="entry name" value="EF_Hand_1_Ca_BS"/>
</dbReference>
<evidence type="ECO:0000256" key="8">
    <source>
        <dbReference type="PROSITE-ProRule" id="PRU00500"/>
    </source>
</evidence>
<dbReference type="CDD" id="cd00191">
    <property type="entry name" value="TY"/>
    <property type="match status" value="2"/>
</dbReference>
<evidence type="ECO:0000313" key="15">
    <source>
        <dbReference type="Proteomes" id="UP001283361"/>
    </source>
</evidence>
<dbReference type="InterPro" id="IPR051950">
    <property type="entry name" value="Dev_reg/Prot_inhib"/>
</dbReference>
<dbReference type="InterPro" id="IPR011992">
    <property type="entry name" value="EF-hand-dom_pair"/>
</dbReference>
<name>A0AAE1DYK1_9GAST</name>
<dbReference type="Pfam" id="PF07648">
    <property type="entry name" value="Kazal_2"/>
    <property type="match status" value="1"/>
</dbReference>
<dbReference type="CDD" id="cd16234">
    <property type="entry name" value="EFh_SPARC_SMOC"/>
    <property type="match status" value="1"/>
</dbReference>
<feature type="region of interest" description="Disordered" evidence="9">
    <location>
        <begin position="158"/>
        <end position="189"/>
    </location>
</feature>
<dbReference type="PROSITE" id="PS51162">
    <property type="entry name" value="THYROGLOBULIN_1_2"/>
    <property type="match status" value="2"/>
</dbReference>
<evidence type="ECO:0000256" key="4">
    <source>
        <dbReference type="ARBA" id="ARBA00022737"/>
    </source>
</evidence>
<feature type="disulfide bond" evidence="8">
    <location>
        <begin position="138"/>
        <end position="145"/>
    </location>
</feature>
<feature type="domain" description="Kazal-like" evidence="13">
    <location>
        <begin position="43"/>
        <end position="96"/>
    </location>
</feature>
<dbReference type="PROSITE" id="PS51465">
    <property type="entry name" value="KAZAL_2"/>
    <property type="match status" value="1"/>
</dbReference>
<feature type="signal peptide" evidence="10">
    <location>
        <begin position="1"/>
        <end position="29"/>
    </location>
</feature>
<feature type="domain" description="Thyroglobulin type-1" evidence="12">
    <location>
        <begin position="102"/>
        <end position="167"/>
    </location>
</feature>
<feature type="domain" description="EF-hand" evidence="11">
    <location>
        <begin position="526"/>
        <end position="561"/>
    </location>
</feature>
<feature type="compositionally biased region" description="Basic residues" evidence="9">
    <location>
        <begin position="161"/>
        <end position="187"/>
    </location>
</feature>
<evidence type="ECO:0000259" key="11">
    <source>
        <dbReference type="PROSITE" id="PS50222"/>
    </source>
</evidence>
<gene>
    <name evidence="14" type="ORF">RRG08_025735</name>
</gene>
<evidence type="ECO:0000256" key="9">
    <source>
        <dbReference type="SAM" id="MobiDB-lite"/>
    </source>
</evidence>
<keyword evidence="6 8" id="KW-1015">Disulfide bond</keyword>
<keyword evidence="7" id="KW-0325">Glycoprotein</keyword>
<sequence length="582" mass="66514">MTSVPHDVCLMTSLFLAFMLISQFGPVTAVDPRKVDGKTLFQSLRASKCSVSCERARPRPVCGTNDVTYSSRCELKKAKKCDGLRVRVKHKGQCSQEPVHPNAKCLVERQKSSKARRKDNQILVPSCKSDGTFNEIQCHARTGYCWCVTEDGKHIPGSSVKGRRPNCRGRRGSHRAGQRRSKRKRKCSGKDRQIFNTALIKVFEEEYLRVHPTPAPGSEGAEEYGTEKAIVLWKFEELDKNKDNILKFKEVRNFGRIVKKLIQPRACAKRFVRYCDKVKDRKIEKPEWTLCLGVDIKLSFRMFISLNSADQEAGAPSAARPPISLDRIAEELLAGGSNPLRPSGRQTELAPEPPHGVGTLNKTDRGKSFTCFDGKRDAQTLYSQEPNAKHYIPACQSNGMWEKAQCHKETGYCWCVQENTGTPIPGTATYRVKPDCSFENERELKDCPFETKRRFLVDLMGDLTEERKAALLAEDSKSNTGPEDNLSLRETVARWKLKNLDENKNWVLDRKEWRPLRRTTLKNRKYPRKCRRNFVRYCDEDGNRKITYEEWKSCLGLNENNFNSLPLNPKRKGKNPFVDQLT</sequence>
<evidence type="ECO:0000259" key="13">
    <source>
        <dbReference type="PROSITE" id="PS51465"/>
    </source>
</evidence>
<keyword evidence="3 10" id="KW-0732">Signal</keyword>
<dbReference type="GO" id="GO:0005604">
    <property type="term" value="C:basement membrane"/>
    <property type="evidence" value="ECO:0007669"/>
    <property type="project" value="TreeGrafter"/>
</dbReference>
<accession>A0AAE1DYK1</accession>
<dbReference type="Proteomes" id="UP001283361">
    <property type="component" value="Unassembled WGS sequence"/>
</dbReference>
<dbReference type="PROSITE" id="PS00018">
    <property type="entry name" value="EF_HAND_1"/>
    <property type="match status" value="1"/>
</dbReference>
<dbReference type="GO" id="GO:0005615">
    <property type="term" value="C:extracellular space"/>
    <property type="evidence" value="ECO:0007669"/>
    <property type="project" value="TreeGrafter"/>
</dbReference>
<dbReference type="PANTHER" id="PTHR12352:SF30">
    <property type="entry name" value="FI05255P"/>
    <property type="match status" value="1"/>
</dbReference>
<keyword evidence="2" id="KW-0964">Secreted</keyword>
<dbReference type="PANTHER" id="PTHR12352">
    <property type="entry name" value="SECRETED MODULAR CALCIUM-BINDING PROTEIN"/>
    <property type="match status" value="1"/>
</dbReference>
<keyword evidence="4" id="KW-0677">Repeat</keyword>
<feature type="domain" description="EF-hand" evidence="11">
    <location>
        <begin position="226"/>
        <end position="261"/>
    </location>
</feature>
<dbReference type="PROSITE" id="PS50222">
    <property type="entry name" value="EF_HAND_2"/>
    <property type="match status" value="2"/>
</dbReference>
<dbReference type="PROSITE" id="PS00484">
    <property type="entry name" value="THYROGLOBULIN_1_1"/>
    <property type="match status" value="1"/>
</dbReference>
<comment type="caution">
    <text evidence="14">The sequence shown here is derived from an EMBL/GenBank/DDBJ whole genome shotgun (WGS) entry which is preliminary data.</text>
</comment>
<evidence type="ECO:0000256" key="6">
    <source>
        <dbReference type="ARBA" id="ARBA00023157"/>
    </source>
</evidence>
<comment type="caution">
    <text evidence="8">Lacks conserved residue(s) required for the propagation of feature annotation.</text>
</comment>
<feature type="disulfide bond" evidence="8">
    <location>
        <begin position="406"/>
        <end position="413"/>
    </location>
</feature>
<evidence type="ECO:0000256" key="5">
    <source>
        <dbReference type="ARBA" id="ARBA00022837"/>
    </source>
</evidence>
<dbReference type="SMART" id="SM00211">
    <property type="entry name" value="TY"/>
    <property type="match status" value="2"/>
</dbReference>
<dbReference type="InterPro" id="IPR002048">
    <property type="entry name" value="EF_hand_dom"/>
</dbReference>
<dbReference type="InterPro" id="IPR036058">
    <property type="entry name" value="Kazal_dom_sf"/>
</dbReference>
<dbReference type="GO" id="GO:0030198">
    <property type="term" value="P:extracellular matrix organization"/>
    <property type="evidence" value="ECO:0007669"/>
    <property type="project" value="TreeGrafter"/>
</dbReference>
<reference evidence="14" key="1">
    <citation type="journal article" date="2023" name="G3 (Bethesda)">
        <title>A reference genome for the long-term kleptoplast-retaining sea slug Elysia crispata morphotype clarki.</title>
        <authorList>
            <person name="Eastman K.E."/>
            <person name="Pendleton A.L."/>
            <person name="Shaikh M.A."/>
            <person name="Suttiyut T."/>
            <person name="Ogas R."/>
            <person name="Tomko P."/>
            <person name="Gavelis G."/>
            <person name="Widhalm J.R."/>
            <person name="Wisecaver J.H."/>
        </authorList>
    </citation>
    <scope>NUCLEOTIDE SEQUENCE</scope>
    <source>
        <strain evidence="14">ECLA1</strain>
    </source>
</reference>
<evidence type="ECO:0008006" key="16">
    <source>
        <dbReference type="Google" id="ProtNLM"/>
    </source>
</evidence>
<dbReference type="Pfam" id="PF10591">
    <property type="entry name" value="SPARC_Ca_bdg"/>
    <property type="match status" value="2"/>
</dbReference>
<dbReference type="SMART" id="SM00280">
    <property type="entry name" value="KAZAL"/>
    <property type="match status" value="1"/>
</dbReference>
<dbReference type="GO" id="GO:0050840">
    <property type="term" value="F:extracellular matrix binding"/>
    <property type="evidence" value="ECO:0007669"/>
    <property type="project" value="TreeGrafter"/>
</dbReference>
<feature type="region of interest" description="Disordered" evidence="9">
    <location>
        <begin position="336"/>
        <end position="363"/>
    </location>
</feature>
<evidence type="ECO:0000256" key="10">
    <source>
        <dbReference type="SAM" id="SignalP"/>
    </source>
</evidence>
<dbReference type="InterPro" id="IPR019577">
    <property type="entry name" value="SPARC/Testican_Ca-bd-dom"/>
</dbReference>
<proteinExistence type="predicted"/>
<evidence type="ECO:0000256" key="3">
    <source>
        <dbReference type="ARBA" id="ARBA00022729"/>
    </source>
</evidence>
<evidence type="ECO:0000256" key="2">
    <source>
        <dbReference type="ARBA" id="ARBA00022525"/>
    </source>
</evidence>
<dbReference type="CDD" id="cd00104">
    <property type="entry name" value="KAZAL_FS"/>
    <property type="match status" value="1"/>
</dbReference>
<dbReference type="Gene3D" id="3.30.60.30">
    <property type="match status" value="1"/>
</dbReference>
<evidence type="ECO:0000313" key="14">
    <source>
        <dbReference type="EMBL" id="KAK3787472.1"/>
    </source>
</evidence>
<keyword evidence="5" id="KW-0106">Calcium</keyword>
<feature type="domain" description="Thyroglobulin type-1" evidence="12">
    <location>
        <begin position="368"/>
        <end position="436"/>
    </location>
</feature>